<sequence length="167" mass="19036">IERESQELLATRLRSTENLLTRSSVLQGAGNDWRKHKESLQHSMELYERDKDRATEECIRFFTVIRSLRNIAQKAANGLESLQTHPIGSQHVSWLLKATLHMNFRLILKFLSTAVSIRDEITLTNKKFRGLSATDSTRHNPLSNISYMSASTDPSWRDGPRAAKAKS</sequence>
<feature type="compositionally biased region" description="Polar residues" evidence="1">
    <location>
        <begin position="142"/>
        <end position="154"/>
    </location>
</feature>
<dbReference type="Proteomes" id="UP000728185">
    <property type="component" value="Unassembled WGS sequence"/>
</dbReference>
<proteinExistence type="predicted"/>
<feature type="non-terminal residue" evidence="2">
    <location>
        <position position="1"/>
    </location>
</feature>
<evidence type="ECO:0000313" key="3">
    <source>
        <dbReference type="Proteomes" id="UP000728185"/>
    </source>
</evidence>
<dbReference type="OrthoDB" id="6267507at2759"/>
<reference evidence="2" key="1">
    <citation type="submission" date="2019-05" db="EMBL/GenBank/DDBJ databases">
        <title>Annotation for the trematode Fasciolopsis buski.</title>
        <authorList>
            <person name="Choi Y.-J."/>
        </authorList>
    </citation>
    <scope>NUCLEOTIDE SEQUENCE</scope>
    <source>
        <strain evidence="2">HT</strain>
        <tissue evidence="2">Whole worm</tissue>
    </source>
</reference>
<keyword evidence="3" id="KW-1185">Reference proteome</keyword>
<dbReference type="AlphaFoldDB" id="A0A8E0RT65"/>
<dbReference type="EMBL" id="LUCM01005348">
    <property type="protein sequence ID" value="KAA0192920.1"/>
    <property type="molecule type" value="Genomic_DNA"/>
</dbReference>
<feature type="region of interest" description="Disordered" evidence="1">
    <location>
        <begin position="142"/>
        <end position="167"/>
    </location>
</feature>
<name>A0A8E0RT65_9TREM</name>
<protein>
    <submittedName>
        <fullName evidence="2">Uncharacterized protein</fullName>
    </submittedName>
</protein>
<comment type="caution">
    <text evidence="2">The sequence shown here is derived from an EMBL/GenBank/DDBJ whole genome shotgun (WGS) entry which is preliminary data.</text>
</comment>
<evidence type="ECO:0000256" key="1">
    <source>
        <dbReference type="SAM" id="MobiDB-lite"/>
    </source>
</evidence>
<gene>
    <name evidence="2" type="ORF">FBUS_08757</name>
</gene>
<accession>A0A8E0RT65</accession>
<organism evidence="2 3">
    <name type="scientific">Fasciolopsis buskii</name>
    <dbReference type="NCBI Taxonomy" id="27845"/>
    <lineage>
        <taxon>Eukaryota</taxon>
        <taxon>Metazoa</taxon>
        <taxon>Spiralia</taxon>
        <taxon>Lophotrochozoa</taxon>
        <taxon>Platyhelminthes</taxon>
        <taxon>Trematoda</taxon>
        <taxon>Digenea</taxon>
        <taxon>Plagiorchiida</taxon>
        <taxon>Echinostomata</taxon>
        <taxon>Echinostomatoidea</taxon>
        <taxon>Fasciolidae</taxon>
        <taxon>Fasciolopsis</taxon>
    </lineage>
</organism>
<evidence type="ECO:0000313" key="2">
    <source>
        <dbReference type="EMBL" id="KAA0192920.1"/>
    </source>
</evidence>